<dbReference type="GeneID" id="106050188"/>
<reference evidence="2" key="1">
    <citation type="submission" date="2025-08" db="UniProtKB">
        <authorList>
            <consortium name="RefSeq"/>
        </authorList>
    </citation>
    <scope>IDENTIFICATION</scope>
</reference>
<dbReference type="RefSeq" id="XP_055866412.1">
    <property type="nucleotide sequence ID" value="XM_056010437.1"/>
</dbReference>
<accession>A0A9W2YUL0</accession>
<dbReference type="Proteomes" id="UP001165740">
    <property type="component" value="Chromosome 14"/>
</dbReference>
<dbReference type="PANTHER" id="PTHR15889:SF2">
    <property type="entry name" value="LARGE RIBOSOMAL SUBUNIT PROTEIN ML37"/>
    <property type="match status" value="1"/>
</dbReference>
<dbReference type="OrthoDB" id="5835618at2759"/>
<sequence length="436" mass="50384">MRLTRTLLAGLRDCTVRNWKKVWKYQGKYFDQPYTIPEALASKGIPVIKVNDIKPVYTKWVPPVSDDPRFAEPIPPEKQEDWKPEPVYVHHDNVRLFEGIKQVCLIAKAQPFEGFPPSVDKLIGAMDVPDKDMILQRYIMQSQVWNTDEDNLPKPPPHPDKPRWKWVKQVGITHVKSTQILVRNLLRLCQIQTAQFPSFTGRKYILDVPIYSHIMYTGKAIIMKEPLDILLTSDQDLPPFADENAVDASVLYKIPDMWPIFPTVDFLKTNNYEILSNTGFSSDMKLTCPHTIIQFPRKTHWEVKHYQAAQIMSCLMYTAALARKRFGEHVKILPKPICVQHVSVEQGKFLFAFFQLNTLDFESDSGIKNFIWTADRSDLYSETHPQPWLKDPLLEKSKIVDYDPVAFDRFLAVYLNGFPEMSSILQKQTEKATASS</sequence>
<name>A0A9W2YUL0_BIOGL</name>
<dbReference type="GO" id="GO:0005739">
    <property type="term" value="C:mitochondrion"/>
    <property type="evidence" value="ECO:0007669"/>
    <property type="project" value="TreeGrafter"/>
</dbReference>
<protein>
    <submittedName>
        <fullName evidence="2">39S ribosomal protein L37, mitochondrial-like</fullName>
    </submittedName>
</protein>
<dbReference type="PANTHER" id="PTHR15889">
    <property type="entry name" value="MITOCHONDRIAL RIBOSOMAL PROTEIN L37"/>
    <property type="match status" value="1"/>
</dbReference>
<dbReference type="OMA" id="WERGWHD"/>
<keyword evidence="1" id="KW-1185">Reference proteome</keyword>
<proteinExistence type="predicted"/>
<evidence type="ECO:0000313" key="2">
    <source>
        <dbReference type="RefSeq" id="XP_055866412.1"/>
    </source>
</evidence>
<organism evidence="1 2">
    <name type="scientific">Biomphalaria glabrata</name>
    <name type="common">Bloodfluke planorb</name>
    <name type="synonym">Freshwater snail</name>
    <dbReference type="NCBI Taxonomy" id="6526"/>
    <lineage>
        <taxon>Eukaryota</taxon>
        <taxon>Metazoa</taxon>
        <taxon>Spiralia</taxon>
        <taxon>Lophotrochozoa</taxon>
        <taxon>Mollusca</taxon>
        <taxon>Gastropoda</taxon>
        <taxon>Heterobranchia</taxon>
        <taxon>Euthyneura</taxon>
        <taxon>Panpulmonata</taxon>
        <taxon>Hygrophila</taxon>
        <taxon>Lymnaeoidea</taxon>
        <taxon>Planorbidae</taxon>
        <taxon>Biomphalaria</taxon>
    </lineage>
</organism>
<dbReference type="InterPro" id="IPR052482">
    <property type="entry name" value="mtLSU_mL37"/>
</dbReference>
<dbReference type="AlphaFoldDB" id="A0A9W2YUL0"/>
<gene>
    <name evidence="2" type="primary">LOC106050188</name>
</gene>
<evidence type="ECO:0000313" key="1">
    <source>
        <dbReference type="Proteomes" id="UP001165740"/>
    </source>
</evidence>